<keyword evidence="2" id="KW-1185">Reference proteome</keyword>
<name>A0ABD2AN55_VESMC</name>
<dbReference type="Proteomes" id="UP001607303">
    <property type="component" value="Unassembled WGS sequence"/>
</dbReference>
<comment type="caution">
    <text evidence="1">The sequence shown here is derived from an EMBL/GenBank/DDBJ whole genome shotgun (WGS) entry which is preliminary data.</text>
</comment>
<dbReference type="AlphaFoldDB" id="A0ABD2AN55"/>
<reference evidence="1 2" key="1">
    <citation type="journal article" date="2024" name="Ann. Entomol. Soc. Am.">
        <title>Genomic analyses of the southern and eastern yellowjacket wasps (Hymenoptera: Vespidae) reveal evolutionary signatures of social life.</title>
        <authorList>
            <person name="Catto M.A."/>
            <person name="Caine P.B."/>
            <person name="Orr S.E."/>
            <person name="Hunt B.G."/>
            <person name="Goodisman M.A.D."/>
        </authorList>
    </citation>
    <scope>NUCLEOTIDE SEQUENCE [LARGE SCALE GENOMIC DNA]</scope>
    <source>
        <strain evidence="1">232</strain>
        <tissue evidence="1">Head and thorax</tissue>
    </source>
</reference>
<organism evidence="1 2">
    <name type="scientific">Vespula maculifrons</name>
    <name type="common">Eastern yellow jacket</name>
    <name type="synonym">Wasp</name>
    <dbReference type="NCBI Taxonomy" id="7453"/>
    <lineage>
        <taxon>Eukaryota</taxon>
        <taxon>Metazoa</taxon>
        <taxon>Ecdysozoa</taxon>
        <taxon>Arthropoda</taxon>
        <taxon>Hexapoda</taxon>
        <taxon>Insecta</taxon>
        <taxon>Pterygota</taxon>
        <taxon>Neoptera</taxon>
        <taxon>Endopterygota</taxon>
        <taxon>Hymenoptera</taxon>
        <taxon>Apocrita</taxon>
        <taxon>Aculeata</taxon>
        <taxon>Vespoidea</taxon>
        <taxon>Vespidae</taxon>
        <taxon>Vespinae</taxon>
        <taxon>Vespula</taxon>
    </lineage>
</organism>
<evidence type="ECO:0000313" key="2">
    <source>
        <dbReference type="Proteomes" id="UP001607303"/>
    </source>
</evidence>
<dbReference type="EMBL" id="JAYRBN010000116">
    <property type="protein sequence ID" value="KAL2721747.1"/>
    <property type="molecule type" value="Genomic_DNA"/>
</dbReference>
<proteinExistence type="predicted"/>
<accession>A0ABD2AN55</accession>
<protein>
    <submittedName>
        <fullName evidence="1">Uncharacterized protein</fullName>
    </submittedName>
</protein>
<gene>
    <name evidence="1" type="ORF">V1477_020567</name>
</gene>
<sequence length="81" mass="9991">MEIYNKCFTLQRDPMQYQYFRFYVGHTKDLASLHTKTRGDYNIQRFYMKIYTKNMLNYSLIYIELVDHFFVKTVRASKPKK</sequence>
<evidence type="ECO:0000313" key="1">
    <source>
        <dbReference type="EMBL" id="KAL2721747.1"/>
    </source>
</evidence>